<dbReference type="Pfam" id="PF05239">
    <property type="entry name" value="PRC"/>
    <property type="match status" value="1"/>
</dbReference>
<proteinExistence type="predicted"/>
<dbReference type="InterPro" id="IPR014238">
    <property type="entry name" value="Spore_YlmC/YmxH"/>
</dbReference>
<dbReference type="InterPro" id="IPR027275">
    <property type="entry name" value="PRC-brl_dom"/>
</dbReference>
<dbReference type="KEGG" id="cbv:U729_2574"/>
<dbReference type="PANTHER" id="PTHR40061:SF1">
    <property type="entry name" value="SPORULATION PROTEIN YLMC-RELATED"/>
    <property type="match status" value="1"/>
</dbReference>
<dbReference type="OrthoDB" id="6024937at2"/>
<dbReference type="HOGENOM" id="CLU_161336_1_0_9"/>
<dbReference type="Proteomes" id="UP000030635">
    <property type="component" value="Chromosome"/>
</dbReference>
<dbReference type="EMBL" id="CP006905">
    <property type="protein sequence ID" value="AIY82660.1"/>
    <property type="molecule type" value="Genomic_DNA"/>
</dbReference>
<evidence type="ECO:0000313" key="3">
    <source>
        <dbReference type="Proteomes" id="UP000030635"/>
    </source>
</evidence>
<dbReference type="AlphaFoldDB" id="A0A0A7FUM8"/>
<dbReference type="NCBIfam" id="TIGR02888">
    <property type="entry name" value="spore_YlmC_YmxH"/>
    <property type="match status" value="1"/>
</dbReference>
<reference evidence="2 3" key="1">
    <citation type="journal article" date="2015" name="Infect. Genet. Evol.">
        <title>Genomic sequences of six botulinum neurotoxin-producing strains representing three clostridial species illustrate the mobility and diversity of botulinum neurotoxin genes.</title>
        <authorList>
            <person name="Smith T.J."/>
            <person name="Hill K.K."/>
            <person name="Xie G."/>
            <person name="Foley B.T."/>
            <person name="Williamson C.H."/>
            <person name="Foster J.T."/>
            <person name="Johnson S.L."/>
            <person name="Chertkov O."/>
            <person name="Teshima H."/>
            <person name="Gibbons H.S."/>
            <person name="Johnsky L.A."/>
            <person name="Karavis M.A."/>
            <person name="Smith L.A."/>
        </authorList>
    </citation>
    <scope>NUCLEOTIDE SEQUENCE [LARGE SCALE GENOMIC DNA]</scope>
    <source>
        <strain evidence="2">Sullivan</strain>
    </source>
</reference>
<protein>
    <submittedName>
        <fullName evidence="2">Sporulation, YlmC/YmxH family protein</fullName>
    </submittedName>
</protein>
<organism evidence="2 3">
    <name type="scientific">Clostridium baratii str. Sullivan</name>
    <dbReference type="NCBI Taxonomy" id="1415775"/>
    <lineage>
        <taxon>Bacteria</taxon>
        <taxon>Bacillati</taxon>
        <taxon>Bacillota</taxon>
        <taxon>Clostridia</taxon>
        <taxon>Eubacteriales</taxon>
        <taxon>Clostridiaceae</taxon>
        <taxon>Clostridium</taxon>
    </lineage>
</organism>
<dbReference type="STRING" id="1561.NPD11_459"/>
<accession>A0A0A7FUM8</accession>
<name>A0A0A7FUM8_9CLOT</name>
<keyword evidence="3" id="KW-1185">Reference proteome</keyword>
<dbReference type="SUPFAM" id="SSF50346">
    <property type="entry name" value="PRC-barrel domain"/>
    <property type="match status" value="1"/>
</dbReference>
<dbReference type="Gene3D" id="2.30.30.240">
    <property type="entry name" value="PRC-barrel domain"/>
    <property type="match status" value="1"/>
</dbReference>
<evidence type="ECO:0000313" key="2">
    <source>
        <dbReference type="EMBL" id="AIY82660.1"/>
    </source>
</evidence>
<sequence>MEENLHSINSMRNMDVVDIKTGKKLGYISDIKLDCEEDKVLALIVPGESKGWFGKTEDIEIPWEDVEKIGIDVILVSAENVNICSEDNNIYR</sequence>
<dbReference type="PANTHER" id="PTHR40061">
    <property type="entry name" value="SPORULATION PROTEIN YLMC-RELATED"/>
    <property type="match status" value="1"/>
</dbReference>
<dbReference type="InterPro" id="IPR011033">
    <property type="entry name" value="PRC_barrel-like_sf"/>
</dbReference>
<gene>
    <name evidence="2" type="ORF">U729_2574</name>
</gene>
<evidence type="ECO:0000259" key="1">
    <source>
        <dbReference type="Pfam" id="PF05239"/>
    </source>
</evidence>
<dbReference type="eggNOG" id="COG1873">
    <property type="taxonomic scope" value="Bacteria"/>
</dbReference>
<feature type="domain" description="PRC-barrel" evidence="1">
    <location>
        <begin position="4"/>
        <end position="77"/>
    </location>
</feature>
<dbReference type="RefSeq" id="WP_039315700.1">
    <property type="nucleotide sequence ID" value="NZ_CP006905.1"/>
</dbReference>